<dbReference type="InterPro" id="IPR033182">
    <property type="entry name" value="MIC26/MIC27_animal"/>
</dbReference>
<evidence type="ECO:0000256" key="4">
    <source>
        <dbReference type="ARBA" id="ARBA00022989"/>
    </source>
</evidence>
<evidence type="ECO:0000256" key="3">
    <source>
        <dbReference type="ARBA" id="ARBA00022692"/>
    </source>
</evidence>
<sequence>MSPKVVKFLVVPATAVFGIASIRVHAMGGAHVEGLLTQQQLSIYTPVPQKKFHYVDEQPGALQSALGTVRQQLQSYLRAVKGSLLSTKLRVGNIYHAGEDVYHYLKDPPPGFLPRVGVITGAGLTGLILARRGSRLRRLLLPLGLASLGAGVCYPAHSLAFLKVSGRQAWSASQWSASAVSSLWRTEPSAAPPAPPPPPISPAADSQRSQASRPEPPAPSGPPAPPASDPPTGDTTLPRSPAAPQASGSAHAVPTSRPGAQTSPPAGKPGFTADPRLMDFGQSSPEDADLYSTRG</sequence>
<dbReference type="AlphaFoldDB" id="A0A6P3W546"/>
<gene>
    <name evidence="10" type="primary">LOC105906323</name>
</gene>
<feature type="compositionally biased region" description="Pro residues" evidence="8">
    <location>
        <begin position="214"/>
        <end position="229"/>
    </location>
</feature>
<feature type="compositionally biased region" description="Pro residues" evidence="8">
    <location>
        <begin position="190"/>
        <end position="201"/>
    </location>
</feature>
<dbReference type="RefSeq" id="XP_012689901.2">
    <property type="nucleotide sequence ID" value="XM_012834447.3"/>
</dbReference>
<evidence type="ECO:0000256" key="8">
    <source>
        <dbReference type="SAM" id="MobiDB-lite"/>
    </source>
</evidence>
<organism evidence="9 10">
    <name type="scientific">Clupea harengus</name>
    <name type="common">Atlantic herring</name>
    <dbReference type="NCBI Taxonomy" id="7950"/>
    <lineage>
        <taxon>Eukaryota</taxon>
        <taxon>Metazoa</taxon>
        <taxon>Chordata</taxon>
        <taxon>Craniata</taxon>
        <taxon>Vertebrata</taxon>
        <taxon>Euteleostomi</taxon>
        <taxon>Actinopterygii</taxon>
        <taxon>Neopterygii</taxon>
        <taxon>Teleostei</taxon>
        <taxon>Clupei</taxon>
        <taxon>Clupeiformes</taxon>
        <taxon>Clupeoidei</taxon>
        <taxon>Clupeidae</taxon>
        <taxon>Clupea</taxon>
    </lineage>
</organism>
<dbReference type="Proteomes" id="UP000515152">
    <property type="component" value="Chromosome 20"/>
</dbReference>
<keyword evidence="9" id="KW-1185">Reference proteome</keyword>
<evidence type="ECO:0000256" key="2">
    <source>
        <dbReference type="ARBA" id="ARBA00010904"/>
    </source>
</evidence>
<dbReference type="GeneID" id="105906323"/>
<evidence type="ECO:0000313" key="10">
    <source>
        <dbReference type="RefSeq" id="XP_012689901.2"/>
    </source>
</evidence>
<evidence type="ECO:0000256" key="1">
    <source>
        <dbReference type="ARBA" id="ARBA00004325"/>
    </source>
</evidence>
<keyword evidence="3 7" id="KW-0812">Transmembrane</keyword>
<protein>
    <recommendedName>
        <fullName evidence="7">MICOS complex subunit</fullName>
    </recommendedName>
</protein>
<feature type="region of interest" description="Disordered" evidence="8">
    <location>
        <begin position="186"/>
        <end position="295"/>
    </location>
</feature>
<keyword evidence="7" id="KW-0999">Mitochondrion inner membrane</keyword>
<evidence type="ECO:0000313" key="9">
    <source>
        <dbReference type="Proteomes" id="UP000515152"/>
    </source>
</evidence>
<comment type="subcellular location">
    <subcellularLocation>
        <location evidence="7">Mitochondrion inner membrane</location>
    </subcellularLocation>
    <subcellularLocation>
        <location evidence="1">Mitochondrion membrane</location>
    </subcellularLocation>
</comment>
<reference evidence="10" key="1">
    <citation type="submission" date="2025-08" db="UniProtKB">
        <authorList>
            <consortium name="RefSeq"/>
        </authorList>
    </citation>
    <scope>IDENTIFICATION</scope>
</reference>
<dbReference type="PANTHER" id="PTHR14564">
    <property type="entry name" value="MICOS COMPLEX SUBUNIT MIC26 / MIC27 FAMILY MEMBER"/>
    <property type="match status" value="1"/>
</dbReference>
<evidence type="ECO:0000256" key="6">
    <source>
        <dbReference type="ARBA" id="ARBA00023136"/>
    </source>
</evidence>
<dbReference type="KEGG" id="char:105906323"/>
<dbReference type="Pfam" id="PF09769">
    <property type="entry name" value="ApoO"/>
    <property type="match status" value="1"/>
</dbReference>
<feature type="transmembrane region" description="Helical" evidence="7">
    <location>
        <begin position="112"/>
        <end position="130"/>
    </location>
</feature>
<evidence type="ECO:0000256" key="7">
    <source>
        <dbReference type="RuleBase" id="RU363021"/>
    </source>
</evidence>
<proteinExistence type="inferred from homology"/>
<accession>A0A6P3W546</accession>
<dbReference type="GO" id="GO:0061617">
    <property type="term" value="C:MICOS complex"/>
    <property type="evidence" value="ECO:0007669"/>
    <property type="project" value="UniProtKB-UniRule"/>
</dbReference>
<dbReference type="InterPro" id="IPR019166">
    <property type="entry name" value="MIC26/MIC27"/>
</dbReference>
<evidence type="ECO:0000256" key="5">
    <source>
        <dbReference type="ARBA" id="ARBA00023128"/>
    </source>
</evidence>
<feature type="transmembrane region" description="Helical" evidence="7">
    <location>
        <begin position="139"/>
        <end position="157"/>
    </location>
</feature>
<dbReference type="GO" id="GO:0042407">
    <property type="term" value="P:cristae formation"/>
    <property type="evidence" value="ECO:0007669"/>
    <property type="project" value="InterPro"/>
</dbReference>
<keyword evidence="5 7" id="KW-0496">Mitochondrion</keyword>
<comment type="function">
    <text evidence="7">Component of the MICOS complex, a large protein complex of the mitochondrial inner membrane that plays crucial roles in the maintenance of crista junctions, inner membrane architecture, and formation of contact sites to the outer membrane.</text>
</comment>
<keyword evidence="6 7" id="KW-0472">Membrane</keyword>
<keyword evidence="4 7" id="KW-1133">Transmembrane helix</keyword>
<comment type="similarity">
    <text evidence="2">Belongs to the apolipoprotein O/MICOS complex subunit Mic27 family.</text>
</comment>
<comment type="subunit">
    <text evidence="7">Component of the mitochondrial contact site and cristae organizing system (MICOS) complex.</text>
</comment>
<name>A0A6P3W546_CLUHA</name>